<feature type="coiled-coil region" evidence="1">
    <location>
        <begin position="110"/>
        <end position="169"/>
    </location>
</feature>
<evidence type="ECO:0000313" key="3">
    <source>
        <dbReference type="Proteomes" id="UP000306102"/>
    </source>
</evidence>
<proteinExistence type="predicted"/>
<accession>A0A4V3WJ73</accession>
<dbReference type="Proteomes" id="UP000306102">
    <property type="component" value="Unassembled WGS sequence"/>
</dbReference>
<name>A0A4V3WJ73_CAMSN</name>
<reference evidence="2 3" key="1">
    <citation type="journal article" date="2018" name="Proc. Natl. Acad. Sci. U.S.A.">
        <title>Draft genome sequence of Camellia sinensis var. sinensis provides insights into the evolution of the tea genome and tea quality.</title>
        <authorList>
            <person name="Wei C."/>
            <person name="Yang H."/>
            <person name="Wang S."/>
            <person name="Zhao J."/>
            <person name="Liu C."/>
            <person name="Gao L."/>
            <person name="Xia E."/>
            <person name="Lu Y."/>
            <person name="Tai Y."/>
            <person name="She G."/>
            <person name="Sun J."/>
            <person name="Cao H."/>
            <person name="Tong W."/>
            <person name="Gao Q."/>
            <person name="Li Y."/>
            <person name="Deng W."/>
            <person name="Jiang X."/>
            <person name="Wang W."/>
            <person name="Chen Q."/>
            <person name="Zhang S."/>
            <person name="Li H."/>
            <person name="Wu J."/>
            <person name="Wang P."/>
            <person name="Li P."/>
            <person name="Shi C."/>
            <person name="Zheng F."/>
            <person name="Jian J."/>
            <person name="Huang B."/>
            <person name="Shan D."/>
            <person name="Shi M."/>
            <person name="Fang C."/>
            <person name="Yue Y."/>
            <person name="Li F."/>
            <person name="Li D."/>
            <person name="Wei S."/>
            <person name="Han B."/>
            <person name="Jiang C."/>
            <person name="Yin Y."/>
            <person name="Xia T."/>
            <person name="Zhang Z."/>
            <person name="Bennetzen J.L."/>
            <person name="Zhao S."/>
            <person name="Wan X."/>
        </authorList>
    </citation>
    <scope>NUCLEOTIDE SEQUENCE [LARGE SCALE GENOMIC DNA]</scope>
    <source>
        <strain evidence="3">cv. Shuchazao</strain>
        <tissue evidence="2">Leaf</tissue>
    </source>
</reference>
<keyword evidence="1" id="KW-0175">Coiled coil</keyword>
<dbReference type="AlphaFoldDB" id="A0A4V3WJ73"/>
<organism evidence="2 3">
    <name type="scientific">Camellia sinensis var. sinensis</name>
    <name type="common">China tea</name>
    <dbReference type="NCBI Taxonomy" id="542762"/>
    <lineage>
        <taxon>Eukaryota</taxon>
        <taxon>Viridiplantae</taxon>
        <taxon>Streptophyta</taxon>
        <taxon>Embryophyta</taxon>
        <taxon>Tracheophyta</taxon>
        <taxon>Spermatophyta</taxon>
        <taxon>Magnoliopsida</taxon>
        <taxon>eudicotyledons</taxon>
        <taxon>Gunneridae</taxon>
        <taxon>Pentapetalae</taxon>
        <taxon>asterids</taxon>
        <taxon>Ericales</taxon>
        <taxon>Theaceae</taxon>
        <taxon>Camellia</taxon>
    </lineage>
</organism>
<gene>
    <name evidence="2" type="ORF">TEA_024404</name>
</gene>
<evidence type="ECO:0000313" key="2">
    <source>
        <dbReference type="EMBL" id="THF95896.1"/>
    </source>
</evidence>
<dbReference type="STRING" id="542762.A0A4V3WJ73"/>
<keyword evidence="3" id="KW-1185">Reference proteome</keyword>
<protein>
    <submittedName>
        <fullName evidence="2">Uncharacterized protein</fullName>
    </submittedName>
</protein>
<evidence type="ECO:0000256" key="1">
    <source>
        <dbReference type="SAM" id="Coils"/>
    </source>
</evidence>
<dbReference type="EMBL" id="SDRB02013121">
    <property type="protein sequence ID" value="THF95896.1"/>
    <property type="molecule type" value="Genomic_DNA"/>
</dbReference>
<sequence>MNDGPVLPLKSNVLDEIVKHLRLVILINLLNQSSIPEEAAEEDRTPAALVSWIGGDPGPGPFSSSLGGLGFKRWIGQLWSKIEEPEIKLSNYFLSPNGLYHRMGDKDKKIEALTRELQRQDQLCAAYREKLLKFLANVEQEAEQLSSKIQLIVDNVRKVEAEVQKLSQRIIQPCHTAIISGGSNGVVAALVEIGEFFETDEAIDVSVELPLRCVGLESFHD</sequence>
<comment type="caution">
    <text evidence="2">The sequence shown here is derived from an EMBL/GenBank/DDBJ whole genome shotgun (WGS) entry which is preliminary data.</text>
</comment>